<dbReference type="Gene3D" id="3.90.1300.10">
    <property type="entry name" value="Amidase signature (AS) domain"/>
    <property type="match status" value="1"/>
</dbReference>
<keyword evidence="4 7" id="KW-0067">ATP-binding</keyword>
<evidence type="ECO:0000256" key="3">
    <source>
        <dbReference type="ARBA" id="ARBA00022741"/>
    </source>
</evidence>
<accession>A0A0C7NCI9</accession>
<dbReference type="GO" id="GO:0005739">
    <property type="term" value="C:mitochondrion"/>
    <property type="evidence" value="ECO:0007669"/>
    <property type="project" value="UniProtKB-SubCell"/>
</dbReference>
<evidence type="ECO:0000256" key="2">
    <source>
        <dbReference type="ARBA" id="ARBA00022598"/>
    </source>
</evidence>
<comment type="function">
    <text evidence="7">Allows the formation of correctly charged Gln-tRNA(Gln) through the transamidation of misacylated Glu-tRNA(Gln) in the mitochondria. The reaction takes place in the presence of glutamine and ATP through an activated gamma-phospho-Glu-tRNA(Gln).</text>
</comment>
<evidence type="ECO:0000256" key="7">
    <source>
        <dbReference type="HAMAP-Rule" id="MF_03150"/>
    </source>
</evidence>
<evidence type="ECO:0000313" key="10">
    <source>
        <dbReference type="Proteomes" id="UP000054304"/>
    </source>
</evidence>
<evidence type="ECO:0000256" key="5">
    <source>
        <dbReference type="ARBA" id="ARBA00022917"/>
    </source>
</evidence>
<dbReference type="Proteomes" id="UP000054304">
    <property type="component" value="Unassembled WGS sequence"/>
</dbReference>
<name>A0A0C7NCI9_9SACH</name>
<keyword evidence="2 7" id="KW-0436">Ligase</keyword>
<feature type="active site" description="Acyl-ester intermediate" evidence="7">
    <location>
        <position position="157"/>
    </location>
</feature>
<protein>
    <recommendedName>
        <fullName evidence="7">Glutamyl-tRNA(Gln) amidotransferase subunit A, mitochondrial</fullName>
        <shortName evidence="7">Glu-AdT subunit A</shortName>
        <ecNumber evidence="7">6.3.5.7</ecNumber>
    </recommendedName>
</protein>
<dbReference type="AlphaFoldDB" id="A0A0C7NCI9"/>
<dbReference type="SUPFAM" id="SSF75304">
    <property type="entry name" value="Amidase signature (AS) enzymes"/>
    <property type="match status" value="1"/>
</dbReference>
<gene>
    <name evidence="7" type="primary">HER2</name>
    <name evidence="9" type="ORF">LALA0_S10e00782g</name>
</gene>
<comment type="catalytic activity">
    <reaction evidence="6 7">
        <text>L-glutamyl-tRNA(Gln) + L-glutamine + ATP + H2O = L-glutaminyl-tRNA(Gln) + L-glutamate + ADP + phosphate + H(+)</text>
        <dbReference type="Rhea" id="RHEA:17521"/>
        <dbReference type="Rhea" id="RHEA-COMP:9681"/>
        <dbReference type="Rhea" id="RHEA-COMP:9684"/>
        <dbReference type="ChEBI" id="CHEBI:15377"/>
        <dbReference type="ChEBI" id="CHEBI:15378"/>
        <dbReference type="ChEBI" id="CHEBI:29985"/>
        <dbReference type="ChEBI" id="CHEBI:30616"/>
        <dbReference type="ChEBI" id="CHEBI:43474"/>
        <dbReference type="ChEBI" id="CHEBI:58359"/>
        <dbReference type="ChEBI" id="CHEBI:78520"/>
        <dbReference type="ChEBI" id="CHEBI:78521"/>
        <dbReference type="ChEBI" id="CHEBI:456216"/>
        <dbReference type="EC" id="6.3.5.7"/>
    </reaction>
</comment>
<evidence type="ECO:0000256" key="4">
    <source>
        <dbReference type="ARBA" id="ARBA00022840"/>
    </source>
</evidence>
<evidence type="ECO:0000259" key="8">
    <source>
        <dbReference type="Pfam" id="PF01425"/>
    </source>
</evidence>
<organism evidence="9 10">
    <name type="scientific">Lachancea lanzarotensis</name>
    <dbReference type="NCBI Taxonomy" id="1245769"/>
    <lineage>
        <taxon>Eukaryota</taxon>
        <taxon>Fungi</taxon>
        <taxon>Dikarya</taxon>
        <taxon>Ascomycota</taxon>
        <taxon>Saccharomycotina</taxon>
        <taxon>Saccharomycetes</taxon>
        <taxon>Saccharomycetales</taxon>
        <taxon>Saccharomycetaceae</taxon>
        <taxon>Lachancea</taxon>
    </lineage>
</organism>
<dbReference type="GO" id="GO:0005524">
    <property type="term" value="F:ATP binding"/>
    <property type="evidence" value="ECO:0007669"/>
    <property type="project" value="UniProtKB-KW"/>
</dbReference>
<dbReference type="NCBIfam" id="TIGR00132">
    <property type="entry name" value="gatA"/>
    <property type="match status" value="1"/>
</dbReference>
<dbReference type="GO" id="GO:0050567">
    <property type="term" value="F:glutaminyl-tRNA synthase (glutamine-hydrolyzing) activity"/>
    <property type="evidence" value="ECO:0007669"/>
    <property type="project" value="UniProtKB-UniRule"/>
</dbReference>
<evidence type="ECO:0000313" key="9">
    <source>
        <dbReference type="EMBL" id="CEP64037.1"/>
    </source>
</evidence>
<dbReference type="GO" id="GO:0007029">
    <property type="term" value="P:endoplasmic reticulum organization"/>
    <property type="evidence" value="ECO:0007669"/>
    <property type="project" value="EnsemblFungi"/>
</dbReference>
<dbReference type="EC" id="6.3.5.7" evidence="7"/>
<dbReference type="PROSITE" id="PS00571">
    <property type="entry name" value="AMIDASES"/>
    <property type="match status" value="1"/>
</dbReference>
<dbReference type="InterPro" id="IPR023631">
    <property type="entry name" value="Amidase_dom"/>
</dbReference>
<dbReference type="InterPro" id="IPR004412">
    <property type="entry name" value="GatA"/>
</dbReference>
<feature type="active site" description="Charge relay system" evidence="7">
    <location>
        <position position="56"/>
    </location>
</feature>
<keyword evidence="3 7" id="KW-0547">Nucleotide-binding</keyword>
<dbReference type="GO" id="GO:0030956">
    <property type="term" value="C:glutamyl-tRNA(Gln) amidotransferase complex"/>
    <property type="evidence" value="ECO:0007669"/>
    <property type="project" value="UniProtKB-UniRule"/>
</dbReference>
<dbReference type="InterPro" id="IPR000120">
    <property type="entry name" value="Amidase"/>
</dbReference>
<keyword evidence="7" id="KW-0496">Mitochondrion</keyword>
<comment type="similarity">
    <text evidence="1 7">Belongs to the amidase family. GatA subfamily.</text>
</comment>
<dbReference type="Pfam" id="PF01425">
    <property type="entry name" value="Amidase"/>
    <property type="match status" value="1"/>
</dbReference>
<dbReference type="GO" id="GO:0070681">
    <property type="term" value="P:glutaminyl-tRNAGln biosynthesis via transamidation"/>
    <property type="evidence" value="ECO:0007669"/>
    <property type="project" value="UniProtKB-UniRule"/>
</dbReference>
<proteinExistence type="inferred from homology"/>
<dbReference type="GO" id="GO:0032543">
    <property type="term" value="P:mitochondrial translation"/>
    <property type="evidence" value="ECO:0007669"/>
    <property type="project" value="UniProtKB-UniRule"/>
</dbReference>
<dbReference type="HAMAP" id="MF_00120">
    <property type="entry name" value="GatA"/>
    <property type="match status" value="1"/>
</dbReference>
<keyword evidence="10" id="KW-1185">Reference proteome</keyword>
<dbReference type="EMBL" id="LN736369">
    <property type="protein sequence ID" value="CEP64037.1"/>
    <property type="molecule type" value="Genomic_DNA"/>
</dbReference>
<dbReference type="OrthoDB" id="421993at2759"/>
<dbReference type="STRING" id="1245769.A0A0C7NCI9"/>
<comment type="subunit">
    <text evidence="7">Subunit of the heterotrimeric GatFAB amidotransferase (AdT) complex, composed of A, B and F subunits.</text>
</comment>
<evidence type="ECO:0000256" key="6">
    <source>
        <dbReference type="ARBA" id="ARBA00047407"/>
    </source>
</evidence>
<dbReference type="InterPro" id="IPR020556">
    <property type="entry name" value="Amidase_CS"/>
</dbReference>
<feature type="domain" description="Amidase" evidence="8">
    <location>
        <begin position="10"/>
        <end position="462"/>
    </location>
</feature>
<keyword evidence="5 7" id="KW-0648">Protein biosynthesis</keyword>
<evidence type="ECO:0000256" key="1">
    <source>
        <dbReference type="ARBA" id="ARBA00008069"/>
    </source>
</evidence>
<comment type="subcellular location">
    <subcellularLocation>
        <location evidence="7">Mitochondrion</location>
    </subcellularLocation>
</comment>
<feature type="active site" description="Charge relay system" evidence="7">
    <location>
        <position position="133"/>
    </location>
</feature>
<dbReference type="HOGENOM" id="CLU_009600_7_6_1"/>
<sequence length="470" mass="50512">MSLKNALTRLKQIPAVQQQFNVFTSLNQAAEEQLKGGNLDKQNSDAPLQNLLCAIKDNIVTKDLPTTCASKMLVNYMSPYNATVVELLAVAGAVNVGKTNLDEFGMGSGGTKSHFGPTKNPLFPGKDVIAGGSSSGSAAAVAADVADFALGTDTGGSVRLPASYTSVLGFKPSYGRISRHGVIAYAQSFDTVGILSKNIGVIDKVFKVLDKSDSKDPTCLDEDSRAKLRSVVPQQRKNKLRIGIPREFTPEGVHSSSVKRFLAVVERLIAKGHEFYPVSLPDIKHSLPIYYTLAPAEAASNLARYDGIRYGFRNDTKDSIDNVLFAPTRENLGSEVKTRVVLGNYNLCSEFVDNHYIKAQKLRVEMIDEFDSIFALPNVLTGSNGAKNGVDILLSLAAISEPTTLNAYETGDSRSPINSYVNDIFTTPMSLAGLPSISVPAGELDKPIGVQITGQYGDDQTVINAVKELL</sequence>
<dbReference type="PANTHER" id="PTHR11895:SF7">
    <property type="entry name" value="GLUTAMYL-TRNA(GLN) AMIDOTRANSFERASE SUBUNIT A, MITOCHONDRIAL"/>
    <property type="match status" value="1"/>
</dbReference>
<dbReference type="PANTHER" id="PTHR11895">
    <property type="entry name" value="TRANSAMIDASE"/>
    <property type="match status" value="1"/>
</dbReference>
<dbReference type="InterPro" id="IPR036928">
    <property type="entry name" value="AS_sf"/>
</dbReference>
<reference evidence="9 10" key="1">
    <citation type="submission" date="2014-12" db="EMBL/GenBank/DDBJ databases">
        <authorList>
            <person name="Neuveglise Cecile"/>
        </authorList>
    </citation>
    <scope>NUCLEOTIDE SEQUENCE [LARGE SCALE GENOMIC DNA]</scope>
    <source>
        <strain evidence="9 10">CBS 12615</strain>
    </source>
</reference>